<organism evidence="4 5">
    <name type="scientific">Microcystis aeruginosa PCC 9443</name>
    <dbReference type="NCBI Taxonomy" id="1160281"/>
    <lineage>
        <taxon>Bacteria</taxon>
        <taxon>Bacillati</taxon>
        <taxon>Cyanobacteriota</taxon>
        <taxon>Cyanophyceae</taxon>
        <taxon>Oscillatoriophycideae</taxon>
        <taxon>Chroococcales</taxon>
        <taxon>Microcystaceae</taxon>
        <taxon>Microcystis</taxon>
    </lineage>
</organism>
<dbReference type="Proteomes" id="UP000003480">
    <property type="component" value="Unassembled WGS sequence"/>
</dbReference>
<protein>
    <recommendedName>
        <fullName evidence="3">Histidine-specific methyltransferase SAM-dependent domain-containing protein</fullName>
    </recommendedName>
</protein>
<reference evidence="4 5" key="1">
    <citation type="submission" date="2012-04" db="EMBL/GenBank/DDBJ databases">
        <authorList>
            <person name="Genoscope - CEA"/>
        </authorList>
    </citation>
    <scope>NUCLEOTIDE SEQUENCE [LARGE SCALE GENOMIC DNA]</scope>
    <source>
        <strain evidence="4 5">9443</strain>
    </source>
</reference>
<evidence type="ECO:0000313" key="5">
    <source>
        <dbReference type="Proteomes" id="UP000003480"/>
    </source>
</evidence>
<evidence type="ECO:0000259" key="3">
    <source>
        <dbReference type="Pfam" id="PF10017"/>
    </source>
</evidence>
<evidence type="ECO:0000256" key="2">
    <source>
        <dbReference type="ARBA" id="ARBA00022679"/>
    </source>
</evidence>
<gene>
    <name evidence="4" type="ORF">MICAC_5010037</name>
</gene>
<evidence type="ECO:0000313" key="4">
    <source>
        <dbReference type="EMBL" id="CCI03840.1"/>
    </source>
</evidence>
<dbReference type="HOGENOM" id="CLU_049766_1_0_3"/>
<dbReference type="PANTHER" id="PTHR43397:SF1">
    <property type="entry name" value="ERGOTHIONEINE BIOSYNTHESIS PROTEIN 1"/>
    <property type="match status" value="1"/>
</dbReference>
<comment type="caution">
    <text evidence="4">The sequence shown here is derived from an EMBL/GenBank/DDBJ whole genome shotgun (WGS) entry which is preliminary data.</text>
</comment>
<dbReference type="InterPro" id="IPR019257">
    <property type="entry name" value="MeTrfase_dom"/>
</dbReference>
<feature type="domain" description="Histidine-specific methyltransferase SAM-dependent" evidence="3">
    <location>
        <begin position="63"/>
        <end position="365"/>
    </location>
</feature>
<evidence type="ECO:0000256" key="1">
    <source>
        <dbReference type="ARBA" id="ARBA00022603"/>
    </source>
</evidence>
<dbReference type="InterPro" id="IPR035094">
    <property type="entry name" value="EgtD"/>
</dbReference>
<sequence length="368" mass="41547">MIISASIQAVKVDFILGIDREQSKNWRIIGESMQLKQSNQELLQIEYLATVATGQNLVKDDGKDVIEGLTKTPKSLPSKYFYDRQGSQLFEEICQLPEYYPTRTETAILQEYAPEIVAYTGACELIELGSGSSTKTRLLLDAYYQQQKSSKYVPIDVSETILQASAIELQKEYPNLPIQGLIGTYEQALAYYRNASDNTRMIFFLGSSIGNFSAAECDKFLEEIATVLKAGDYFLLGIDLQKPAAILEAAYNDAQGVTAAFNLNMLSHLNWRFQADFNLDLFSHQAIYNQDQSQIEMYLICQKTHPVHLKKLDLTVNFQASESILTEISRKFNLETMEKDLESQGLKPLKVFTDPENLFGLILCQLSL</sequence>
<accession>I4G7C9</accession>
<dbReference type="EMBL" id="CAIJ01000448">
    <property type="protein sequence ID" value="CCI03840.1"/>
    <property type="molecule type" value="Genomic_DNA"/>
</dbReference>
<dbReference type="InterPro" id="IPR051128">
    <property type="entry name" value="EgtD_Methyltrsf_superfamily"/>
</dbReference>
<proteinExistence type="predicted"/>
<dbReference type="Pfam" id="PF10017">
    <property type="entry name" value="Methyltransf_33"/>
    <property type="match status" value="1"/>
</dbReference>
<dbReference type="Gene3D" id="3.40.50.150">
    <property type="entry name" value="Vaccinia Virus protein VP39"/>
    <property type="match status" value="1"/>
</dbReference>
<dbReference type="GO" id="GO:0008168">
    <property type="term" value="F:methyltransferase activity"/>
    <property type="evidence" value="ECO:0007669"/>
    <property type="project" value="UniProtKB-KW"/>
</dbReference>
<dbReference type="GO" id="GO:0032259">
    <property type="term" value="P:methylation"/>
    <property type="evidence" value="ECO:0007669"/>
    <property type="project" value="UniProtKB-KW"/>
</dbReference>
<keyword evidence="2" id="KW-0808">Transferase</keyword>
<name>I4G7C9_MICAE</name>
<dbReference type="InterPro" id="IPR017804">
    <property type="entry name" value="MeTrfase_EgtD-like"/>
</dbReference>
<dbReference type="PANTHER" id="PTHR43397">
    <property type="entry name" value="ERGOTHIONEINE BIOSYNTHESIS PROTEIN 1"/>
    <property type="match status" value="1"/>
</dbReference>
<dbReference type="AlphaFoldDB" id="I4G7C9"/>
<dbReference type="SUPFAM" id="SSF53335">
    <property type="entry name" value="S-adenosyl-L-methionine-dependent methyltransferases"/>
    <property type="match status" value="1"/>
</dbReference>
<keyword evidence="1" id="KW-0489">Methyltransferase</keyword>
<dbReference type="NCBIfam" id="TIGR03438">
    <property type="entry name" value="egtD_ergothio"/>
    <property type="match status" value="1"/>
</dbReference>
<dbReference type="PIRSF" id="PIRSF018005">
    <property type="entry name" value="UCP018005"/>
    <property type="match status" value="1"/>
</dbReference>
<dbReference type="InterPro" id="IPR029063">
    <property type="entry name" value="SAM-dependent_MTases_sf"/>
</dbReference>